<evidence type="ECO:0000313" key="1">
    <source>
        <dbReference type="EMBL" id="STY71341.1"/>
    </source>
</evidence>
<protein>
    <submittedName>
        <fullName evidence="1">Uncharacterized protein</fullName>
    </submittedName>
</protein>
<dbReference type="AlphaFoldDB" id="A0A378NSJ6"/>
<dbReference type="EMBL" id="UGPP01000001">
    <property type="protein sequence ID" value="STY71341.1"/>
    <property type="molecule type" value="Genomic_DNA"/>
</dbReference>
<dbReference type="RefSeq" id="WP_115151699.1">
    <property type="nucleotide sequence ID" value="NZ_UGPP01000001.1"/>
</dbReference>
<gene>
    <name evidence="1" type="ORF">NCTC10571_01497</name>
</gene>
<dbReference type="Proteomes" id="UP000255234">
    <property type="component" value="Unassembled WGS sequence"/>
</dbReference>
<sequence length="67" mass="7780">MIKEINKLKAIELLAKGKTIKIIGNENNCGYYIMNTDGSLINLINNEIYEIYDFDKNSNTFYELDLK</sequence>
<organism evidence="1 2">
    <name type="scientific">Megamonas hypermegale</name>
    <dbReference type="NCBI Taxonomy" id="158847"/>
    <lineage>
        <taxon>Bacteria</taxon>
        <taxon>Bacillati</taxon>
        <taxon>Bacillota</taxon>
        <taxon>Negativicutes</taxon>
        <taxon>Selenomonadales</taxon>
        <taxon>Selenomonadaceae</taxon>
        <taxon>Megamonas</taxon>
    </lineage>
</organism>
<proteinExistence type="predicted"/>
<name>A0A378NSJ6_9FIRM</name>
<reference evidence="1 2" key="1">
    <citation type="submission" date="2018-06" db="EMBL/GenBank/DDBJ databases">
        <authorList>
            <consortium name="Pathogen Informatics"/>
            <person name="Doyle S."/>
        </authorList>
    </citation>
    <scope>NUCLEOTIDE SEQUENCE [LARGE SCALE GENOMIC DNA]</scope>
    <source>
        <strain evidence="1 2">NCTC10571</strain>
    </source>
</reference>
<accession>A0A378NSJ6</accession>
<evidence type="ECO:0000313" key="2">
    <source>
        <dbReference type="Proteomes" id="UP000255234"/>
    </source>
</evidence>